<evidence type="ECO:0000313" key="3">
    <source>
        <dbReference type="Proteomes" id="UP000473885"/>
    </source>
</evidence>
<accession>A0A6M0RCP8</accession>
<comment type="caution">
    <text evidence="2">The sequence shown here is derived from an EMBL/GenBank/DDBJ whole genome shotgun (WGS) entry which is preliminary data.</text>
</comment>
<dbReference type="AlphaFoldDB" id="A0A6M0RCP8"/>
<dbReference type="Proteomes" id="UP000473885">
    <property type="component" value="Unassembled WGS sequence"/>
</dbReference>
<organism evidence="2 3">
    <name type="scientific">Clostridium niameyense</name>
    <dbReference type="NCBI Taxonomy" id="1622073"/>
    <lineage>
        <taxon>Bacteria</taxon>
        <taxon>Bacillati</taxon>
        <taxon>Bacillota</taxon>
        <taxon>Clostridia</taxon>
        <taxon>Eubacteriales</taxon>
        <taxon>Clostridiaceae</taxon>
        <taxon>Clostridium</taxon>
    </lineage>
</organism>
<dbReference type="EMBL" id="SXDP01000017">
    <property type="protein sequence ID" value="NEZ47952.1"/>
    <property type="molecule type" value="Genomic_DNA"/>
</dbReference>
<gene>
    <name evidence="2" type="ORF">FDF74_12245</name>
</gene>
<reference evidence="2 3" key="1">
    <citation type="submission" date="2019-04" db="EMBL/GenBank/DDBJ databases">
        <title>Genome sequencing of Clostridium botulinum Groups I-IV and Clostridium butyricum.</title>
        <authorList>
            <person name="Brunt J."/>
            <person name="Van Vliet A.H.M."/>
            <person name="Stringer S.C."/>
            <person name="Carter A.T."/>
            <person name="Peck M.W."/>
        </authorList>
    </citation>
    <scope>NUCLEOTIDE SEQUENCE [LARGE SCALE GENOMIC DNA]</scope>
    <source>
        <strain evidence="2 3">IFR 18/094</strain>
    </source>
</reference>
<dbReference type="InterPro" id="IPR018755">
    <property type="entry name" value="Phage_Mu_Gp48"/>
</dbReference>
<name>A0A6M0RCP8_9CLOT</name>
<protein>
    <submittedName>
        <fullName evidence="2">DUF2313 domain-containing protein</fullName>
    </submittedName>
</protein>
<evidence type="ECO:0000256" key="1">
    <source>
        <dbReference type="SAM" id="Coils"/>
    </source>
</evidence>
<keyword evidence="1" id="KW-0175">Coiled coil</keyword>
<evidence type="ECO:0000313" key="2">
    <source>
        <dbReference type="EMBL" id="NEZ47952.1"/>
    </source>
</evidence>
<feature type="coiled-coil region" evidence="1">
    <location>
        <begin position="14"/>
        <end position="41"/>
    </location>
</feature>
<sequence length="205" mass="23707">MQLKDYVPFFISKIKDIEQIYKAQDKELNKIKLDIKDLRNQCFVATATWGLDFWEEFLNIETDTSKSIQERRSNIFAKLRGQGTTTVEVIKQIAQAYADIANVTEDNPNYAFYINLESYKGYPFNLDSLYKNIEEIKPAHLQCNYKLTSTTKGKFRIGTITRYAETITVYPYNPREIELKGTIKLALGDSTGLENITVYPRKEGN</sequence>
<proteinExistence type="predicted"/>
<dbReference type="RefSeq" id="WP_163249903.1">
    <property type="nucleotide sequence ID" value="NZ_SXDP01000017.1"/>
</dbReference>
<keyword evidence="3" id="KW-1185">Reference proteome</keyword>
<dbReference type="Pfam" id="PF10076">
    <property type="entry name" value="Phage_Mu_Gp48"/>
    <property type="match status" value="1"/>
</dbReference>